<evidence type="ECO:0000313" key="2">
    <source>
        <dbReference type="Proteomes" id="UP000019488"/>
    </source>
</evidence>
<dbReference type="AlphaFoldDB" id="X0QEY0"/>
<organism evidence="1 2">
    <name type="scientific">Lentilactobacillus farraginis DSM 18382 = JCM 14108</name>
    <dbReference type="NCBI Taxonomy" id="1423743"/>
    <lineage>
        <taxon>Bacteria</taxon>
        <taxon>Bacillati</taxon>
        <taxon>Bacillota</taxon>
        <taxon>Bacilli</taxon>
        <taxon>Lactobacillales</taxon>
        <taxon>Lactobacillaceae</taxon>
        <taxon>Lentilactobacillus</taxon>
    </lineage>
</organism>
<name>X0QEY0_9LACO</name>
<dbReference type="eggNOG" id="COG1012">
    <property type="taxonomic scope" value="Bacteria"/>
</dbReference>
<accession>X0QEY0</accession>
<comment type="caution">
    <text evidence="1">The sequence shown here is derived from an EMBL/GenBank/DDBJ whole genome shotgun (WGS) entry which is preliminary data.</text>
</comment>
<dbReference type="Proteomes" id="UP000019488">
    <property type="component" value="Unassembled WGS sequence"/>
</dbReference>
<evidence type="ECO:0000313" key="1">
    <source>
        <dbReference type="EMBL" id="GAF37175.1"/>
    </source>
</evidence>
<gene>
    <name evidence="1" type="ORF">JCM14108_2193</name>
</gene>
<protein>
    <submittedName>
        <fullName evidence="1">Alcohol dehydrogenase</fullName>
    </submittedName>
</protein>
<dbReference type="EMBL" id="BAKI01000026">
    <property type="protein sequence ID" value="GAF37175.1"/>
    <property type="molecule type" value="Genomic_DNA"/>
</dbReference>
<sequence>MIENKVKELKTNKPEKTNVDEMINKLVSKAQKALEIMDSFDQEKVDHITHEMVMAGQDKHMDLAIMLRKKPAGELLKTKPLRICMQPKKFGTVFGS</sequence>
<proteinExistence type="predicted"/>
<reference evidence="1" key="1">
    <citation type="journal article" date="2014" name="Genome Announc.">
        <title>Draft Genome Sequences of Two Lactobacillus Strains, L. farraginis JCM 14108T and L. composti JCM 14202T, Isolated from Compost of Distilled Shochu Residue.</title>
        <authorList>
            <person name="Yuki M."/>
            <person name="Oshima K."/>
            <person name="Suda W."/>
            <person name="Kitahara M."/>
            <person name="Kitamura K."/>
            <person name="Iida T."/>
            <person name="Hattori M."/>
            <person name="Ohkuma M."/>
        </authorList>
    </citation>
    <scope>NUCLEOTIDE SEQUENCE [LARGE SCALE GENOMIC DNA]</scope>
    <source>
        <strain evidence="1">JCM 14108</strain>
    </source>
</reference>